<evidence type="ECO:0000259" key="1">
    <source>
        <dbReference type="Pfam" id="PF04230"/>
    </source>
</evidence>
<dbReference type="EMBL" id="QRKB01000083">
    <property type="protein sequence ID" value="RHH74445.1"/>
    <property type="molecule type" value="Genomic_DNA"/>
</dbReference>
<dbReference type="AlphaFoldDB" id="A0A414XKI6"/>
<name>A0A414XKI6_9BACT</name>
<feature type="domain" description="Polysaccharide pyruvyl transferase" evidence="1">
    <location>
        <begin position="13"/>
        <end position="319"/>
    </location>
</feature>
<proteinExistence type="predicted"/>
<dbReference type="InterPro" id="IPR007345">
    <property type="entry name" value="Polysacch_pyruvyl_Trfase"/>
</dbReference>
<organism evidence="2 3">
    <name type="scientific">Segatella copri</name>
    <dbReference type="NCBI Taxonomy" id="165179"/>
    <lineage>
        <taxon>Bacteria</taxon>
        <taxon>Pseudomonadati</taxon>
        <taxon>Bacteroidota</taxon>
        <taxon>Bacteroidia</taxon>
        <taxon>Bacteroidales</taxon>
        <taxon>Prevotellaceae</taxon>
        <taxon>Segatella</taxon>
    </lineage>
</organism>
<dbReference type="GO" id="GO:0016740">
    <property type="term" value="F:transferase activity"/>
    <property type="evidence" value="ECO:0007669"/>
    <property type="project" value="UniProtKB-KW"/>
</dbReference>
<evidence type="ECO:0000313" key="2">
    <source>
        <dbReference type="EMBL" id="RHH74445.1"/>
    </source>
</evidence>
<dbReference type="Pfam" id="PF04230">
    <property type="entry name" value="PS_pyruv_trans"/>
    <property type="match status" value="1"/>
</dbReference>
<dbReference type="RefSeq" id="WP_118255943.1">
    <property type="nucleotide sequence ID" value="NZ_QRKB01000083.1"/>
</dbReference>
<protein>
    <submittedName>
        <fullName evidence="2">Polysaccharide pyruvyl transferase family protein</fullName>
    </submittedName>
</protein>
<reference evidence="2 3" key="1">
    <citation type="submission" date="2018-08" db="EMBL/GenBank/DDBJ databases">
        <title>A genome reference for cultivated species of the human gut microbiota.</title>
        <authorList>
            <person name="Zou Y."/>
            <person name="Xue W."/>
            <person name="Luo G."/>
        </authorList>
    </citation>
    <scope>NUCLEOTIDE SEQUENCE [LARGE SCALE GENOMIC DNA]</scope>
    <source>
        <strain evidence="2 3">AM16-54</strain>
    </source>
</reference>
<sequence length="379" mass="44439">MKIGILTLPLNSNYGGVLQAYALQTVLKRMGHDVLEVELKKNLRWQYPPLWKIPLSFGKRFLFKYIVRRKNQKILLERYERKIYPLLVHDILAFISKYIKQFKVDKFIDCKGKFDAFVCGSDQIWRYKYYPFFEGDIANVYLKFLGDDSCKRIAYAASFGTDNWEYPAKETAECKNWIQKFDAVSVREETGVKLCSTYYDIKAKHVLDPTMLLSKNDYVALIEKSDVPKSKGNLFCYILDNTDEKMNVVKNIEKQRHLSSFFMNGDCGNWTEDLEKRIQPPVESWLRAFYDSEFIVTDSFHACVFSILFHKQFLVIGNKERGLARIYSLLSMFGLEDRLTSDTGLDINRMKTIDYDRVDEILAKHREESRTFLIQALTS</sequence>
<keyword evidence="2" id="KW-0808">Transferase</keyword>
<evidence type="ECO:0000313" key="3">
    <source>
        <dbReference type="Proteomes" id="UP000284548"/>
    </source>
</evidence>
<accession>A0A414XKI6</accession>
<dbReference type="Proteomes" id="UP000284548">
    <property type="component" value="Unassembled WGS sequence"/>
</dbReference>
<gene>
    <name evidence="2" type="ORF">DW192_15905</name>
</gene>
<comment type="caution">
    <text evidence="2">The sequence shown here is derived from an EMBL/GenBank/DDBJ whole genome shotgun (WGS) entry which is preliminary data.</text>
</comment>